<evidence type="ECO:0000256" key="1">
    <source>
        <dbReference type="ARBA" id="ARBA00022468"/>
    </source>
</evidence>
<comment type="caution">
    <text evidence="3">The sequence shown here is derived from an EMBL/GenBank/DDBJ whole genome shotgun (WGS) entry which is preliminary data.</text>
</comment>
<evidence type="ECO:0000313" key="4">
    <source>
        <dbReference type="Proteomes" id="UP000301737"/>
    </source>
</evidence>
<dbReference type="SUPFAM" id="SSF47923">
    <property type="entry name" value="Ypt/Rab-GAP domain of gyp1p"/>
    <property type="match status" value="1"/>
</dbReference>
<name>A0A4C2EBI2_9SACH</name>
<dbReference type="InterPro" id="IPR045913">
    <property type="entry name" value="TBC20/Gyp8-like"/>
</dbReference>
<dbReference type="GO" id="GO:0005096">
    <property type="term" value="F:GTPase activator activity"/>
    <property type="evidence" value="ECO:0007669"/>
    <property type="project" value="UniProtKB-KW"/>
</dbReference>
<sequence length="553" mass="64399">MQSPTTTKQSSITTDQSLHHCELLAESIFDEKSVVTFFTHREQKDFKRKLICSSLEKRDIATLLKLGVSNFGFISADLRRESWYLLLCEQLLLPQGSRTDVSDDKFRHRDENQVHLDVQRSFTGVKDLQRKETLRTLLKNIIIRILRTHHQLNYYQGYHDVVSVFIVIFAQCKRYYPSDRMQEDVLLFSDMTNRGDEDVSFSTEDMNNNTNSTLTQAFEDKDGNFAVDEQKLFRCVEAFTLLYLRDFMMDSLDFPIDQLRIIPRLIKTIDKNLYKKLRLDQVEPFFAVSSILTIFSHEMKPMEDGESSIIFCIFDYIISSQSMSAPLLMYANLVVENKNRLLEEYETNLENFGNYIDLVHGIMQKVLLGVSYDEKLWDRILQKMRTDVKNVNFSYKKLVNKFSVLVTTATGKPIFTPQGNSQTRYDLNYVKNLLNKEIQLNTKRKLLSNQKNDKKKTNFTLLHRLSSLTCSASFVYKISIFIGLMALMIKFYRGSSIKHLIPQTKMYIGKLRSSSLAGLYQESKYIWLDPLYGILQNMVTSVSSRNTSFVVNK</sequence>
<dbReference type="Proteomes" id="UP000301737">
    <property type="component" value="Unassembled WGS sequence"/>
</dbReference>
<keyword evidence="4" id="KW-1185">Reference proteome</keyword>
<organism evidence="3 4">
    <name type="scientific">Zygosaccharomyces mellis</name>
    <dbReference type="NCBI Taxonomy" id="42258"/>
    <lineage>
        <taxon>Eukaryota</taxon>
        <taxon>Fungi</taxon>
        <taxon>Dikarya</taxon>
        <taxon>Ascomycota</taxon>
        <taxon>Saccharomycotina</taxon>
        <taxon>Saccharomycetes</taxon>
        <taxon>Saccharomycetales</taxon>
        <taxon>Saccharomycetaceae</taxon>
        <taxon>Zygosaccharomyces</taxon>
    </lineage>
</organism>
<dbReference type="AlphaFoldDB" id="A0A4C2EBI2"/>
<dbReference type="Pfam" id="PF00566">
    <property type="entry name" value="RabGAP-TBC"/>
    <property type="match status" value="1"/>
</dbReference>
<feature type="domain" description="Rab-GAP TBC" evidence="2">
    <location>
        <begin position="73"/>
        <end position="321"/>
    </location>
</feature>
<accession>A0A4C2EBI2</accession>
<dbReference type="PANTHER" id="PTHR20913">
    <property type="entry name" value="TBC1 DOMAIN FAMILY MEMBER 20/GTPASE"/>
    <property type="match status" value="1"/>
</dbReference>
<dbReference type="Gene3D" id="1.10.472.80">
    <property type="entry name" value="Ypt/Rab-GAP domain of gyp1p, domain 3"/>
    <property type="match status" value="1"/>
</dbReference>
<dbReference type="Gene3D" id="1.10.8.1310">
    <property type="match status" value="1"/>
</dbReference>
<gene>
    <name evidence="3" type="ORF">ZYGM_000330</name>
</gene>
<dbReference type="GO" id="GO:0005789">
    <property type="term" value="C:endoplasmic reticulum membrane"/>
    <property type="evidence" value="ECO:0007669"/>
    <property type="project" value="TreeGrafter"/>
</dbReference>
<dbReference type="GO" id="GO:0006888">
    <property type="term" value="P:endoplasmic reticulum to Golgi vesicle-mediated transport"/>
    <property type="evidence" value="ECO:0007669"/>
    <property type="project" value="TreeGrafter"/>
</dbReference>
<dbReference type="PANTHER" id="PTHR20913:SF7">
    <property type="entry name" value="RE60063P"/>
    <property type="match status" value="1"/>
</dbReference>
<dbReference type="InterPro" id="IPR035969">
    <property type="entry name" value="Rab-GAP_TBC_sf"/>
</dbReference>
<proteinExistence type="predicted"/>
<dbReference type="InterPro" id="IPR000195">
    <property type="entry name" value="Rab-GAP-TBC_dom"/>
</dbReference>
<reference evidence="3 4" key="1">
    <citation type="submission" date="2019-01" db="EMBL/GenBank/DDBJ databases">
        <title>Draft Genome Sequencing of Zygosaccharomyces mellis Ca-7.</title>
        <authorList>
            <person name="Shiwa Y."/>
            <person name="Kanesaki Y."/>
            <person name="Ishige T."/>
            <person name="Mura K."/>
            <person name="Hori T."/>
            <person name="Tamura T."/>
        </authorList>
    </citation>
    <scope>NUCLEOTIDE SEQUENCE [LARGE SCALE GENOMIC DNA]</scope>
    <source>
        <strain evidence="3 4">Ca-7</strain>
    </source>
</reference>
<evidence type="ECO:0000313" key="3">
    <source>
        <dbReference type="EMBL" id="GCF01541.1"/>
    </source>
</evidence>
<dbReference type="PROSITE" id="PS50086">
    <property type="entry name" value="TBC_RABGAP"/>
    <property type="match status" value="1"/>
</dbReference>
<keyword evidence="1" id="KW-0343">GTPase activation</keyword>
<evidence type="ECO:0000259" key="2">
    <source>
        <dbReference type="PROSITE" id="PS50086"/>
    </source>
</evidence>
<dbReference type="OrthoDB" id="206700at2759"/>
<dbReference type="EMBL" id="BIMX01000035">
    <property type="protein sequence ID" value="GCF01541.1"/>
    <property type="molecule type" value="Genomic_DNA"/>
</dbReference>
<protein>
    <recommendedName>
        <fullName evidence="2">Rab-GAP TBC domain-containing protein</fullName>
    </recommendedName>
</protein>